<evidence type="ECO:0000256" key="2">
    <source>
        <dbReference type="RuleBase" id="RU362080"/>
    </source>
</evidence>
<dbReference type="NCBIfam" id="TIGR01552">
    <property type="entry name" value="phd_fam"/>
    <property type="match status" value="1"/>
</dbReference>
<evidence type="ECO:0000256" key="1">
    <source>
        <dbReference type="ARBA" id="ARBA00009981"/>
    </source>
</evidence>
<dbReference type="OrthoDB" id="9802003at2"/>
<dbReference type="AlphaFoldDB" id="A0A1T0AW71"/>
<dbReference type="PANTHER" id="PTHR33713:SF6">
    <property type="entry name" value="ANTITOXIN YEFM"/>
    <property type="match status" value="1"/>
</dbReference>
<dbReference type="Gene3D" id="6.10.250.330">
    <property type="match status" value="1"/>
</dbReference>
<organism evidence="3 4">
    <name type="scientific">[Haemophilus] felis</name>
    <dbReference type="NCBI Taxonomy" id="123822"/>
    <lineage>
        <taxon>Bacteria</taxon>
        <taxon>Pseudomonadati</taxon>
        <taxon>Pseudomonadota</taxon>
        <taxon>Gammaproteobacteria</taxon>
        <taxon>Pasteurellales</taxon>
        <taxon>Pasteurellaceae</taxon>
    </lineage>
</organism>
<comment type="caution">
    <text evidence="3">The sequence shown here is derived from an EMBL/GenBank/DDBJ whole genome shotgun (WGS) entry which is preliminary data.</text>
</comment>
<name>A0A1T0AW71_9PAST</name>
<comment type="function">
    <text evidence="2">Antitoxin component of a type II toxin-antitoxin (TA) system.</text>
</comment>
<dbReference type="InterPro" id="IPR036165">
    <property type="entry name" value="YefM-like_sf"/>
</dbReference>
<dbReference type="InterPro" id="IPR006442">
    <property type="entry name" value="Antitoxin_Phd/YefM"/>
</dbReference>
<dbReference type="EMBL" id="MUYB01000049">
    <property type="protein sequence ID" value="OOS01113.1"/>
    <property type="molecule type" value="Genomic_DNA"/>
</dbReference>
<accession>A0A1T0AW71</accession>
<dbReference type="PANTHER" id="PTHR33713">
    <property type="entry name" value="ANTITOXIN YAFN-RELATED"/>
    <property type="match status" value="1"/>
</dbReference>
<proteinExistence type="inferred from homology"/>
<evidence type="ECO:0000313" key="3">
    <source>
        <dbReference type="EMBL" id="OOS01113.1"/>
    </source>
</evidence>
<dbReference type="Gene3D" id="3.40.1620.10">
    <property type="entry name" value="YefM-like domain"/>
    <property type="match status" value="1"/>
</dbReference>
<dbReference type="SUPFAM" id="SSF143120">
    <property type="entry name" value="YefM-like"/>
    <property type="match status" value="1"/>
</dbReference>
<dbReference type="Pfam" id="PF02604">
    <property type="entry name" value="PhdYeFM_antitox"/>
    <property type="match status" value="1"/>
</dbReference>
<dbReference type="InterPro" id="IPR051405">
    <property type="entry name" value="phD/YefM_antitoxin"/>
</dbReference>
<dbReference type="STRING" id="123822.B0188_09995"/>
<sequence>MQSISYSKARSNLANTMLTAVENHEPILITRNKGEDCVLLSLSHFNSLQETAYLLRSPVNAKRLLESVAQLEAGQGVIRELVE</sequence>
<gene>
    <name evidence="3" type="ORF">B0188_09995</name>
</gene>
<dbReference type="Proteomes" id="UP000190023">
    <property type="component" value="Unassembled WGS sequence"/>
</dbReference>
<evidence type="ECO:0000313" key="4">
    <source>
        <dbReference type="Proteomes" id="UP000190023"/>
    </source>
</evidence>
<protein>
    <recommendedName>
        <fullName evidence="2">Antitoxin</fullName>
    </recommendedName>
</protein>
<keyword evidence="4" id="KW-1185">Reference proteome</keyword>
<comment type="similarity">
    <text evidence="1 2">Belongs to the phD/YefM antitoxin family.</text>
</comment>
<reference evidence="3 4" key="1">
    <citation type="submission" date="2017-02" db="EMBL/GenBank/DDBJ databases">
        <title>Draft genome sequence of Haemophilus felis CCUG 31170 type strain.</title>
        <authorList>
            <person name="Engstrom-Jakobsson H."/>
            <person name="Salva-Serra F."/>
            <person name="Thorell K."/>
            <person name="Gonzales-Siles L."/>
            <person name="Karlsson R."/>
            <person name="Boulund F."/>
            <person name="Engstrand L."/>
            <person name="Kristiansson E."/>
            <person name="Moore E."/>
        </authorList>
    </citation>
    <scope>NUCLEOTIDE SEQUENCE [LARGE SCALE GENOMIC DNA]</scope>
    <source>
        <strain evidence="3 4">CCUG 31170</strain>
    </source>
</reference>
<dbReference type="NCBIfam" id="NF008499">
    <property type="entry name" value="PRK11409.1"/>
    <property type="match status" value="1"/>
</dbReference>